<evidence type="ECO:0000313" key="3">
    <source>
        <dbReference type="Proteomes" id="UP000771749"/>
    </source>
</evidence>
<comment type="caution">
    <text evidence="2">The sequence shown here is derived from an EMBL/GenBank/DDBJ whole genome shotgun (WGS) entry which is preliminary data.</text>
</comment>
<dbReference type="EMBL" id="JADIMJ010000028">
    <property type="protein sequence ID" value="MBO8453422.1"/>
    <property type="molecule type" value="Genomic_DNA"/>
</dbReference>
<evidence type="ECO:0000313" key="2">
    <source>
        <dbReference type="EMBL" id="MBO8453422.1"/>
    </source>
</evidence>
<feature type="domain" description="Glycosyltransferase 2-like" evidence="1">
    <location>
        <begin position="7"/>
        <end position="134"/>
    </location>
</feature>
<name>A0A940DPV0_9BACT</name>
<dbReference type="CDD" id="cd00761">
    <property type="entry name" value="Glyco_tranf_GTA_type"/>
    <property type="match status" value="1"/>
</dbReference>
<dbReference type="InterPro" id="IPR029044">
    <property type="entry name" value="Nucleotide-diphossugar_trans"/>
</dbReference>
<dbReference type="Gene3D" id="3.90.550.10">
    <property type="entry name" value="Spore Coat Polysaccharide Biosynthesis Protein SpsA, Chain A"/>
    <property type="match status" value="1"/>
</dbReference>
<sequence>MEKLLTLIVPSYNMEDYLGDCLESLLVGESLEQVEVLVINDGSKDGTSGIAHGFEAAFPGVFRVIDKENGNYGSCVNRGLDEATGKYVKVLDADDSFDTANFEKYLSFLSSVDADLILSDFAVVDSERTTRKVIRYDMHRGTEFDMDSTCTDPIFQNMQMHAVTYRLENLRRMGYRQTEGISYTDQQWIFIPMAAVKKVAYFASPVYRYLVGRAGQTVDPAVKMKSVRHTMKCAADMAAMYEKYRPAVGDRPVRQYLLSRVTPMLKDVYVFALSHYDEAMKSMLSEFDGQLKRISRELYDYIGSREASSFMGFEYLAWWRGHRDTGISVVRFFSSLYMIVLRLRKSSSDEDPMSVPVSF</sequence>
<gene>
    <name evidence="2" type="ORF">IAC07_01710</name>
</gene>
<accession>A0A940DPV0</accession>
<organism evidence="2 3">
    <name type="scientific">Candidatus Cryptobacteroides gallistercoris</name>
    <dbReference type="NCBI Taxonomy" id="2840765"/>
    <lineage>
        <taxon>Bacteria</taxon>
        <taxon>Pseudomonadati</taxon>
        <taxon>Bacteroidota</taxon>
        <taxon>Bacteroidia</taxon>
        <taxon>Bacteroidales</taxon>
        <taxon>Candidatus Cryptobacteroides</taxon>
    </lineage>
</organism>
<dbReference type="PANTHER" id="PTHR22916">
    <property type="entry name" value="GLYCOSYLTRANSFERASE"/>
    <property type="match status" value="1"/>
</dbReference>
<dbReference type="AlphaFoldDB" id="A0A940DPV0"/>
<proteinExistence type="predicted"/>
<dbReference type="Proteomes" id="UP000771749">
    <property type="component" value="Unassembled WGS sequence"/>
</dbReference>
<dbReference type="InterPro" id="IPR001173">
    <property type="entry name" value="Glyco_trans_2-like"/>
</dbReference>
<reference evidence="2" key="2">
    <citation type="journal article" date="2021" name="PeerJ">
        <title>Extensive microbial diversity within the chicken gut microbiome revealed by metagenomics and culture.</title>
        <authorList>
            <person name="Gilroy R."/>
            <person name="Ravi A."/>
            <person name="Getino M."/>
            <person name="Pursley I."/>
            <person name="Horton D.L."/>
            <person name="Alikhan N.F."/>
            <person name="Baker D."/>
            <person name="Gharbi K."/>
            <person name="Hall N."/>
            <person name="Watson M."/>
            <person name="Adriaenssens E.M."/>
            <person name="Foster-Nyarko E."/>
            <person name="Jarju S."/>
            <person name="Secka A."/>
            <person name="Antonio M."/>
            <person name="Oren A."/>
            <person name="Chaudhuri R.R."/>
            <person name="La Ragione R."/>
            <person name="Hildebrand F."/>
            <person name="Pallen M.J."/>
        </authorList>
    </citation>
    <scope>NUCLEOTIDE SEQUENCE</scope>
    <source>
        <strain evidence="2">F1-3629</strain>
    </source>
</reference>
<evidence type="ECO:0000259" key="1">
    <source>
        <dbReference type="Pfam" id="PF00535"/>
    </source>
</evidence>
<dbReference type="GO" id="GO:0016758">
    <property type="term" value="F:hexosyltransferase activity"/>
    <property type="evidence" value="ECO:0007669"/>
    <property type="project" value="UniProtKB-ARBA"/>
</dbReference>
<reference evidence="2" key="1">
    <citation type="submission" date="2020-10" db="EMBL/GenBank/DDBJ databases">
        <authorList>
            <person name="Gilroy R."/>
        </authorList>
    </citation>
    <scope>NUCLEOTIDE SEQUENCE</scope>
    <source>
        <strain evidence="2">F1-3629</strain>
    </source>
</reference>
<dbReference type="Pfam" id="PF00535">
    <property type="entry name" value="Glycos_transf_2"/>
    <property type="match status" value="1"/>
</dbReference>
<protein>
    <submittedName>
        <fullName evidence="2">Glycosyltransferase</fullName>
    </submittedName>
</protein>
<dbReference type="SUPFAM" id="SSF53448">
    <property type="entry name" value="Nucleotide-diphospho-sugar transferases"/>
    <property type="match status" value="1"/>
</dbReference>
<dbReference type="PANTHER" id="PTHR22916:SF3">
    <property type="entry name" value="UDP-GLCNAC:BETAGAL BETA-1,3-N-ACETYLGLUCOSAMINYLTRANSFERASE-LIKE PROTEIN 1"/>
    <property type="match status" value="1"/>
</dbReference>